<dbReference type="KEGG" id="spun:BFF78_12730"/>
<dbReference type="Proteomes" id="UP000094960">
    <property type="component" value="Chromosome"/>
</dbReference>
<reference evidence="3" key="1">
    <citation type="submission" date="2016-09" db="EMBL/GenBank/DDBJ databases">
        <title>Streptomyces puniciscabiei strain:TW1S1 Genome sequencing and assembly.</title>
        <authorList>
            <person name="Kim M.-K."/>
            <person name="Kim S.B."/>
        </authorList>
    </citation>
    <scope>NUCLEOTIDE SEQUENCE [LARGE SCALE GENOMIC DNA]</scope>
    <source>
        <strain evidence="3">TW1S1</strain>
    </source>
</reference>
<name>A0A1D7Y838_9ACTN</name>
<protein>
    <submittedName>
        <fullName evidence="2">Uncharacterized protein</fullName>
    </submittedName>
</protein>
<evidence type="ECO:0000313" key="3">
    <source>
        <dbReference type="Proteomes" id="UP000094960"/>
    </source>
</evidence>
<sequence length="59" mass="6502">MVSSTVLRHQLATTSSGQCQPCRTRPYDTPSTRAAHPATRHRRAAVERSQGSRSRVAEP</sequence>
<keyword evidence="3" id="KW-1185">Reference proteome</keyword>
<evidence type="ECO:0000256" key="1">
    <source>
        <dbReference type="SAM" id="MobiDB-lite"/>
    </source>
</evidence>
<dbReference type="AlphaFoldDB" id="A0A1D7Y838"/>
<organism evidence="2 3">
    <name type="scientific">Streptomyces fodineus</name>
    <dbReference type="NCBI Taxonomy" id="1904616"/>
    <lineage>
        <taxon>Bacteria</taxon>
        <taxon>Bacillati</taxon>
        <taxon>Actinomycetota</taxon>
        <taxon>Actinomycetes</taxon>
        <taxon>Kitasatosporales</taxon>
        <taxon>Streptomycetaceae</taxon>
        <taxon>Streptomyces</taxon>
    </lineage>
</organism>
<evidence type="ECO:0000313" key="2">
    <source>
        <dbReference type="EMBL" id="AOR31798.1"/>
    </source>
</evidence>
<dbReference type="EMBL" id="CP017248">
    <property type="protein sequence ID" value="AOR31798.1"/>
    <property type="molecule type" value="Genomic_DNA"/>
</dbReference>
<feature type="compositionally biased region" description="Polar residues" evidence="1">
    <location>
        <begin position="1"/>
        <end position="21"/>
    </location>
</feature>
<feature type="region of interest" description="Disordered" evidence="1">
    <location>
        <begin position="1"/>
        <end position="59"/>
    </location>
</feature>
<gene>
    <name evidence="2" type="ORF">BFF78_12730</name>
</gene>
<proteinExistence type="predicted"/>
<accession>A0A1D7Y838</accession>